<dbReference type="PANTHER" id="PTHR11963">
    <property type="entry name" value="LEUCINE AMINOPEPTIDASE-RELATED"/>
    <property type="match status" value="1"/>
</dbReference>
<proteinExistence type="inferred from homology"/>
<dbReference type="GeneID" id="300655854"/>
<dbReference type="GO" id="GO:0070006">
    <property type="term" value="F:metalloaminopeptidase activity"/>
    <property type="evidence" value="ECO:0007669"/>
    <property type="project" value="InterPro"/>
</dbReference>
<dbReference type="SUPFAM" id="SSF53187">
    <property type="entry name" value="Zn-dependent exopeptidases"/>
    <property type="match status" value="1"/>
</dbReference>
<keyword evidence="3" id="KW-0645">Protease</keyword>
<dbReference type="Pfam" id="PF21337">
    <property type="entry name" value="Peptidase_M17_N_1"/>
    <property type="match status" value="1"/>
</dbReference>
<evidence type="ECO:0000256" key="5">
    <source>
        <dbReference type="ARBA" id="ARBA00023211"/>
    </source>
</evidence>
<dbReference type="CDD" id="cd00433">
    <property type="entry name" value="Peptidase_M17"/>
    <property type="match status" value="1"/>
</dbReference>
<dbReference type="Gene3D" id="3.40.630.10">
    <property type="entry name" value="Zn peptidases"/>
    <property type="match status" value="1"/>
</dbReference>
<keyword evidence="5" id="KW-0464">Manganese</keyword>
<dbReference type="EMBL" id="WXYQ01000004">
    <property type="protein sequence ID" value="NBG94942.1"/>
    <property type="molecule type" value="Genomic_DNA"/>
</dbReference>
<dbReference type="AlphaFoldDB" id="A0A845Q8K7"/>
<dbReference type="InterPro" id="IPR011356">
    <property type="entry name" value="Leucine_aapep/pepB"/>
</dbReference>
<dbReference type="PROSITE" id="PS00631">
    <property type="entry name" value="CYTOSOL_AP"/>
    <property type="match status" value="1"/>
</dbReference>
<dbReference type="Proteomes" id="UP000470384">
    <property type="component" value="Unassembled WGS sequence"/>
</dbReference>
<dbReference type="PRINTS" id="PR00481">
    <property type="entry name" value="LAMNOPPTDASE"/>
</dbReference>
<dbReference type="GO" id="GO:0030145">
    <property type="term" value="F:manganese ion binding"/>
    <property type="evidence" value="ECO:0007669"/>
    <property type="project" value="InterPro"/>
</dbReference>
<comment type="similarity">
    <text evidence="1">Belongs to the peptidase M17 family.</text>
</comment>
<keyword evidence="2 7" id="KW-0031">Aminopeptidase</keyword>
<evidence type="ECO:0000256" key="2">
    <source>
        <dbReference type="ARBA" id="ARBA00022438"/>
    </source>
</evidence>
<keyword evidence="4" id="KW-0378">Hydrolase</keyword>
<dbReference type="RefSeq" id="WP_160586991.1">
    <property type="nucleotide sequence ID" value="NZ_BMHN01000001.1"/>
</dbReference>
<accession>A0A845Q8K7</accession>
<dbReference type="GO" id="GO:0006508">
    <property type="term" value="P:proteolysis"/>
    <property type="evidence" value="ECO:0007669"/>
    <property type="project" value="UniProtKB-KW"/>
</dbReference>
<dbReference type="PANTHER" id="PTHR11963:SF20">
    <property type="entry name" value="PEPTIDASE B"/>
    <property type="match status" value="1"/>
</dbReference>
<evidence type="ECO:0000256" key="4">
    <source>
        <dbReference type="ARBA" id="ARBA00022801"/>
    </source>
</evidence>
<evidence type="ECO:0000313" key="8">
    <source>
        <dbReference type="Proteomes" id="UP000470384"/>
    </source>
</evidence>
<dbReference type="InterPro" id="IPR043472">
    <property type="entry name" value="Macro_dom-like"/>
</dbReference>
<evidence type="ECO:0000256" key="3">
    <source>
        <dbReference type="ARBA" id="ARBA00022670"/>
    </source>
</evidence>
<dbReference type="Pfam" id="PF00883">
    <property type="entry name" value="Peptidase_M17"/>
    <property type="match status" value="1"/>
</dbReference>
<evidence type="ECO:0000256" key="1">
    <source>
        <dbReference type="ARBA" id="ARBA00009528"/>
    </source>
</evidence>
<dbReference type="InterPro" id="IPR048816">
    <property type="entry name" value="Peptidase_M17_N_1"/>
</dbReference>
<evidence type="ECO:0000313" key="7">
    <source>
        <dbReference type="EMBL" id="NBG94942.1"/>
    </source>
</evidence>
<dbReference type="OrthoDB" id="9809354at2"/>
<comment type="caution">
    <text evidence="7">The sequence shown here is derived from an EMBL/GenBank/DDBJ whole genome shotgun (WGS) entry which is preliminary data.</text>
</comment>
<dbReference type="Gene3D" id="3.40.220.10">
    <property type="entry name" value="Leucine Aminopeptidase, subunit E, domain 1"/>
    <property type="match status" value="1"/>
</dbReference>
<organism evidence="7 8">
    <name type="scientific">Pyruvatibacter mobilis</name>
    <dbReference type="NCBI Taxonomy" id="1712261"/>
    <lineage>
        <taxon>Bacteria</taxon>
        <taxon>Pseudomonadati</taxon>
        <taxon>Pseudomonadota</taxon>
        <taxon>Alphaproteobacteria</taxon>
        <taxon>Hyphomicrobiales</taxon>
        <taxon>Parvibaculaceae</taxon>
        <taxon>Pyruvatibacter</taxon>
    </lineage>
</organism>
<feature type="domain" description="Cytosol aminopeptidase" evidence="6">
    <location>
        <begin position="307"/>
        <end position="314"/>
    </location>
</feature>
<reference evidence="7 8" key="1">
    <citation type="journal article" date="2016" name="Int. J. Syst. Evol. Microbiol.">
        <title>Pyruvatibacter mobilis gen. nov., sp. nov., a marine bacterium from the culture broth of Picochlorum sp. 122.</title>
        <authorList>
            <person name="Wang G."/>
            <person name="Tang M."/>
            <person name="Wu H."/>
            <person name="Dai S."/>
            <person name="Li T."/>
            <person name="Chen C."/>
            <person name="He H."/>
            <person name="Fan J."/>
            <person name="Xiang W."/>
            <person name="Li X."/>
        </authorList>
    </citation>
    <scope>NUCLEOTIDE SEQUENCE [LARGE SCALE GENOMIC DNA]</scope>
    <source>
        <strain evidence="7 8">GYP-11</strain>
    </source>
</reference>
<keyword evidence="8" id="KW-1185">Reference proteome</keyword>
<sequence length="459" mass="48810">MLDVFAESGPSIPVTCLDDEALDSWLAGAPAQQAGFVSAQGFKAKAGQAVTLVSADGEIERVLFGLGDGRDAFVHGALAARLQPGLYHFEPAPADHAQALLGFALGTYSFDRYKASAGTAEDAPKVRMVVPDGIDCAEVSRIARGIFLARDLINTPASDMGPAELEAEAEKLHHRFDAKLSVIRGDDLLRDNYPMVHAVGRASDRAPRLIDLTWGRADAPKITLVGKGVCFDTGGLNLKPGNFMGLMKKDMGGAATAIALAQMIMDRGLDVRLRLLVAAVENSVSGNAFRPGDVLASRKGLSVEISNTDAEGRLVLGDALAEADTESPDLLVDFATLTGAARVALGPDLPPFFTRNDALAQEISAAAETTHDPLWQLPLWDGYESMLDSKVADINHAPESSFAGSITAALFLNRFVTQTDAYVHFDVYGWTPKPKPGRPVGGELQAARAIYHLLCARYG</sequence>
<dbReference type="InterPro" id="IPR000819">
    <property type="entry name" value="Peptidase_M17_C"/>
</dbReference>
<protein>
    <submittedName>
        <fullName evidence="7">Leucyl aminopeptidase family protein</fullName>
    </submittedName>
</protein>
<dbReference type="SUPFAM" id="SSF52949">
    <property type="entry name" value="Macro domain-like"/>
    <property type="match status" value="1"/>
</dbReference>
<dbReference type="GO" id="GO:0005737">
    <property type="term" value="C:cytoplasm"/>
    <property type="evidence" value="ECO:0007669"/>
    <property type="project" value="InterPro"/>
</dbReference>
<gene>
    <name evidence="7" type="ORF">GTQ45_04270</name>
</gene>
<name>A0A845Q8K7_9HYPH</name>
<evidence type="ECO:0000259" key="6">
    <source>
        <dbReference type="PROSITE" id="PS00631"/>
    </source>
</evidence>